<feature type="domain" description="LytR/CpsA/Psr regulator C-terminal" evidence="3">
    <location>
        <begin position="89"/>
        <end position="176"/>
    </location>
</feature>
<organism evidence="4 5">
    <name type="scientific">Candidatus Woesebacteria bacterium RIFCSPHIGHO2_02_FULL_39_13</name>
    <dbReference type="NCBI Taxonomy" id="1802505"/>
    <lineage>
        <taxon>Bacteria</taxon>
        <taxon>Candidatus Woeseibacteriota</taxon>
    </lineage>
</organism>
<evidence type="ECO:0000259" key="3">
    <source>
        <dbReference type="Pfam" id="PF13399"/>
    </source>
</evidence>
<evidence type="ECO:0000313" key="5">
    <source>
        <dbReference type="Proteomes" id="UP000177169"/>
    </source>
</evidence>
<keyword evidence="2" id="KW-0812">Transmembrane</keyword>
<feature type="transmembrane region" description="Helical" evidence="2">
    <location>
        <begin position="36"/>
        <end position="55"/>
    </location>
</feature>
<proteinExistence type="predicted"/>
<feature type="region of interest" description="Disordered" evidence="1">
    <location>
        <begin position="1"/>
        <end position="28"/>
    </location>
</feature>
<feature type="compositionally biased region" description="Low complexity" evidence="1">
    <location>
        <begin position="197"/>
        <end position="210"/>
    </location>
</feature>
<dbReference type="Gene3D" id="3.30.70.2390">
    <property type="match status" value="1"/>
</dbReference>
<dbReference type="InterPro" id="IPR027381">
    <property type="entry name" value="LytR/CpsA/Psr_C"/>
</dbReference>
<evidence type="ECO:0000313" key="4">
    <source>
        <dbReference type="EMBL" id="OGM33784.1"/>
    </source>
</evidence>
<name>A0A1F7Z2U2_9BACT</name>
<evidence type="ECO:0000256" key="1">
    <source>
        <dbReference type="SAM" id="MobiDB-lite"/>
    </source>
</evidence>
<dbReference type="EMBL" id="MGGR01000013">
    <property type="protein sequence ID" value="OGM33784.1"/>
    <property type="molecule type" value="Genomic_DNA"/>
</dbReference>
<feature type="compositionally biased region" description="Polar residues" evidence="1">
    <location>
        <begin position="1"/>
        <end position="20"/>
    </location>
</feature>
<sequence length="218" mass="23325">MEEGNDNPQPQTDFSPQRTKVSFPGGKNERKSKKGLIFIILVVLALLGIAGWYLFSKNKTSDSISNITPSASITEATSTPTEEPVDKSEIQIEILNGTSISGEASKLKTVLAELGYTNIEVGNASSSDYVTTEVTFKSSVPDEVQDEITDELESIYAEVDVNKASIGEKDVQIIIGYRKGFTPAPKVTSGPTKVPIPTTSTQSATVTPTRTPTPSPTP</sequence>
<keyword evidence="2" id="KW-1133">Transmembrane helix</keyword>
<keyword evidence="2" id="KW-0472">Membrane</keyword>
<gene>
    <name evidence="4" type="ORF">A3D01_02330</name>
</gene>
<evidence type="ECO:0000256" key="2">
    <source>
        <dbReference type="SAM" id="Phobius"/>
    </source>
</evidence>
<accession>A0A1F7Z2U2</accession>
<dbReference type="STRING" id="1802505.A3D01_02330"/>
<dbReference type="Pfam" id="PF13399">
    <property type="entry name" value="LytR_C"/>
    <property type="match status" value="1"/>
</dbReference>
<feature type="region of interest" description="Disordered" evidence="1">
    <location>
        <begin position="184"/>
        <end position="218"/>
    </location>
</feature>
<protein>
    <recommendedName>
        <fullName evidence="3">LytR/CpsA/Psr regulator C-terminal domain-containing protein</fullName>
    </recommendedName>
</protein>
<dbReference type="AlphaFoldDB" id="A0A1F7Z2U2"/>
<dbReference type="Proteomes" id="UP000177169">
    <property type="component" value="Unassembled WGS sequence"/>
</dbReference>
<reference evidence="4 5" key="1">
    <citation type="journal article" date="2016" name="Nat. Commun.">
        <title>Thousands of microbial genomes shed light on interconnected biogeochemical processes in an aquifer system.</title>
        <authorList>
            <person name="Anantharaman K."/>
            <person name="Brown C.T."/>
            <person name="Hug L.A."/>
            <person name="Sharon I."/>
            <person name="Castelle C.J."/>
            <person name="Probst A.J."/>
            <person name="Thomas B.C."/>
            <person name="Singh A."/>
            <person name="Wilkins M.J."/>
            <person name="Karaoz U."/>
            <person name="Brodie E.L."/>
            <person name="Williams K.H."/>
            <person name="Hubbard S.S."/>
            <person name="Banfield J.F."/>
        </authorList>
    </citation>
    <scope>NUCLEOTIDE SEQUENCE [LARGE SCALE GENOMIC DNA]</scope>
</reference>
<comment type="caution">
    <text evidence="4">The sequence shown here is derived from an EMBL/GenBank/DDBJ whole genome shotgun (WGS) entry which is preliminary data.</text>
</comment>